<reference evidence="9 10" key="2">
    <citation type="journal article" date="2021" name="Syst. Appl. Microbiol.">
        <title>Phylogenetic classification of ten novel species belonging to the genus Bifidobacterium comprising B. phasiani sp. nov., B. pongonis sp. nov., B. saguinibicoloris sp. nov., B. colobi sp. nov., B. simiiventris sp. nov., B. santillanense sp. nov., B. miconis sp. nov., B. amazonense sp. nov., B. pluvialisilvae sp. nov., and B. miconisargentati sp. nov.</title>
        <authorList>
            <person name="Lugli G.A."/>
            <person name="Calvete-Torre I."/>
            <person name="Alessandri G."/>
            <person name="Milani C."/>
            <person name="Turroni F."/>
            <person name="Laiolo P."/>
            <person name="Ossiprandi M.C."/>
            <person name="Margolles A."/>
            <person name="Ruiz L."/>
            <person name="Ventura M."/>
        </authorList>
    </citation>
    <scope>NUCLEOTIDE SEQUENCE [LARGE SCALE GENOMIC DNA]</scope>
    <source>
        <strain evidence="9 10">MA1</strain>
    </source>
</reference>
<comment type="caution">
    <text evidence="9">The sequence shown here is derived from an EMBL/GenBank/DDBJ whole genome shotgun (WGS) entry which is preliminary data.</text>
</comment>
<reference evidence="9 10" key="1">
    <citation type="journal article" date="2021" name="Environ. Microbiol.">
        <title>Genetic insights into the dark matter of the mammalian gut microbiota through targeted genome reconstruction.</title>
        <authorList>
            <person name="Lugli G.A."/>
            <person name="Alessandri G."/>
            <person name="Milani C."/>
            <person name="Viappiani A."/>
            <person name="Fontana F."/>
            <person name="Tarracchini C."/>
            <person name="Mancabelli L."/>
            <person name="Argentini C."/>
            <person name="Ruiz L."/>
            <person name="Margolles A."/>
            <person name="van Sinderen D."/>
            <person name="Turroni F."/>
            <person name="Ventura M."/>
        </authorList>
    </citation>
    <scope>NUCLEOTIDE SEQUENCE [LARGE SCALE GENOMIC DNA]</scope>
    <source>
        <strain evidence="9 10">MA1</strain>
    </source>
</reference>
<dbReference type="InterPro" id="IPR000515">
    <property type="entry name" value="MetI-like"/>
</dbReference>
<accession>A0ABS9VS46</accession>
<comment type="subcellular location">
    <subcellularLocation>
        <location evidence="1 7">Cell membrane</location>
        <topology evidence="1 7">Multi-pass membrane protein</topology>
    </subcellularLocation>
</comment>
<evidence type="ECO:0000256" key="5">
    <source>
        <dbReference type="ARBA" id="ARBA00022989"/>
    </source>
</evidence>
<feature type="transmembrane region" description="Helical" evidence="7">
    <location>
        <begin position="91"/>
        <end position="113"/>
    </location>
</feature>
<proteinExistence type="inferred from homology"/>
<keyword evidence="10" id="KW-1185">Reference proteome</keyword>
<name>A0ABS9VS46_9BIFI</name>
<keyword evidence="5 7" id="KW-1133">Transmembrane helix</keyword>
<dbReference type="PANTHER" id="PTHR30450:SF1">
    <property type="entry name" value="D-METHIONINE TRANSPORT SYSTEM PERMEASE PROTEIN METI-RELATED"/>
    <property type="match status" value="1"/>
</dbReference>
<evidence type="ECO:0000313" key="10">
    <source>
        <dbReference type="Proteomes" id="UP000710815"/>
    </source>
</evidence>
<dbReference type="InterPro" id="IPR035906">
    <property type="entry name" value="MetI-like_sf"/>
</dbReference>
<evidence type="ECO:0000256" key="2">
    <source>
        <dbReference type="ARBA" id="ARBA00022448"/>
    </source>
</evidence>
<evidence type="ECO:0000313" key="9">
    <source>
        <dbReference type="EMBL" id="MCH9274906.1"/>
    </source>
</evidence>
<feature type="transmembrane region" description="Helical" evidence="7">
    <location>
        <begin position="68"/>
        <end position="85"/>
    </location>
</feature>
<dbReference type="Pfam" id="PF00528">
    <property type="entry name" value="BPD_transp_1"/>
    <property type="match status" value="1"/>
</dbReference>
<dbReference type="Proteomes" id="UP000710815">
    <property type="component" value="Unassembled WGS sequence"/>
</dbReference>
<dbReference type="InterPro" id="IPR051322">
    <property type="entry name" value="AA_ABC_Transporter_Permease"/>
</dbReference>
<evidence type="ECO:0000256" key="6">
    <source>
        <dbReference type="ARBA" id="ARBA00023136"/>
    </source>
</evidence>
<organism evidence="9 10">
    <name type="scientific">Bifidobacterium amazonense</name>
    <dbReference type="NCBI Taxonomy" id="2809027"/>
    <lineage>
        <taxon>Bacteria</taxon>
        <taxon>Bacillati</taxon>
        <taxon>Actinomycetota</taxon>
        <taxon>Actinomycetes</taxon>
        <taxon>Bifidobacteriales</taxon>
        <taxon>Bifidobacteriaceae</taxon>
        <taxon>Bifidobacterium</taxon>
    </lineage>
</organism>
<comment type="similarity">
    <text evidence="7">Belongs to the binding-protein-dependent transport system permease family.</text>
</comment>
<keyword evidence="4 7" id="KW-0812">Transmembrane</keyword>
<evidence type="ECO:0000256" key="7">
    <source>
        <dbReference type="RuleBase" id="RU363032"/>
    </source>
</evidence>
<evidence type="ECO:0000256" key="4">
    <source>
        <dbReference type="ARBA" id="ARBA00022692"/>
    </source>
</evidence>
<feature type="transmembrane region" description="Helical" evidence="7">
    <location>
        <begin position="193"/>
        <end position="212"/>
    </location>
</feature>
<evidence type="ECO:0000256" key="1">
    <source>
        <dbReference type="ARBA" id="ARBA00004651"/>
    </source>
</evidence>
<protein>
    <submittedName>
        <fullName evidence="9">ABC transporter permease</fullName>
    </submittedName>
</protein>
<dbReference type="PANTHER" id="PTHR30450">
    <property type="entry name" value="ABC TRANSPORTER PERMEASE"/>
    <property type="match status" value="1"/>
</dbReference>
<sequence length="226" mass="24518">MSLLTDLFPNVSVRMDEFYDATLQTIWMILIVSVVSFVLSLALALLLTTSKPGGLSPNAVVFQIVDKLTNFFRSIPFIILATTMIPLTRFLVGTAIGLRGAVVPLIVGITPFFTRQIESAFMNVDPGVVEASVSMGLSKPQIVWAVYLRESIPQIAKVTSITVIHLLALTAVIGVVGGGGLGDFAIRYGFQRYMFDASVAVILVYLVFIYIVETTGKLIIASTTHE</sequence>
<dbReference type="CDD" id="cd06261">
    <property type="entry name" value="TM_PBP2"/>
    <property type="match status" value="1"/>
</dbReference>
<feature type="domain" description="ABC transmembrane type-1" evidence="8">
    <location>
        <begin position="22"/>
        <end position="212"/>
    </location>
</feature>
<dbReference type="EMBL" id="JAFEJT020000003">
    <property type="protein sequence ID" value="MCH9274906.1"/>
    <property type="molecule type" value="Genomic_DNA"/>
</dbReference>
<dbReference type="RefSeq" id="WP_241512750.1">
    <property type="nucleotide sequence ID" value="NZ_JAFEJT020000003.1"/>
</dbReference>
<evidence type="ECO:0000256" key="3">
    <source>
        <dbReference type="ARBA" id="ARBA00022475"/>
    </source>
</evidence>
<feature type="transmembrane region" description="Helical" evidence="7">
    <location>
        <begin position="25"/>
        <end position="47"/>
    </location>
</feature>
<evidence type="ECO:0000259" key="8">
    <source>
        <dbReference type="PROSITE" id="PS50928"/>
    </source>
</evidence>
<dbReference type="SUPFAM" id="SSF161098">
    <property type="entry name" value="MetI-like"/>
    <property type="match status" value="1"/>
</dbReference>
<feature type="transmembrane region" description="Helical" evidence="7">
    <location>
        <begin position="158"/>
        <end position="181"/>
    </location>
</feature>
<dbReference type="Gene3D" id="1.10.3720.10">
    <property type="entry name" value="MetI-like"/>
    <property type="match status" value="1"/>
</dbReference>
<gene>
    <name evidence="9" type="ORF">JS533_001205</name>
</gene>
<keyword evidence="3" id="KW-1003">Cell membrane</keyword>
<dbReference type="PROSITE" id="PS50928">
    <property type="entry name" value="ABC_TM1"/>
    <property type="match status" value="1"/>
</dbReference>
<keyword evidence="6 7" id="KW-0472">Membrane</keyword>
<keyword evidence="2 7" id="KW-0813">Transport</keyword>